<organism evidence="9 10">
    <name type="scientific">Batrachochytrium dendrobatidis (strain JEL423)</name>
    <dbReference type="NCBI Taxonomy" id="403673"/>
    <lineage>
        <taxon>Eukaryota</taxon>
        <taxon>Fungi</taxon>
        <taxon>Fungi incertae sedis</taxon>
        <taxon>Chytridiomycota</taxon>
        <taxon>Chytridiomycota incertae sedis</taxon>
        <taxon>Chytridiomycetes</taxon>
        <taxon>Rhizophydiales</taxon>
        <taxon>Rhizophydiales incertae sedis</taxon>
        <taxon>Batrachochytrium</taxon>
    </lineage>
</organism>
<evidence type="ECO:0000256" key="5">
    <source>
        <dbReference type="ARBA" id="ARBA00023136"/>
    </source>
</evidence>
<dbReference type="AlphaFoldDB" id="A0A177WH43"/>
<dbReference type="GO" id="GO:0005789">
    <property type="term" value="C:endoplasmic reticulum membrane"/>
    <property type="evidence" value="ECO:0007669"/>
    <property type="project" value="TreeGrafter"/>
</dbReference>
<feature type="compositionally biased region" description="Pro residues" evidence="6">
    <location>
        <begin position="275"/>
        <end position="286"/>
    </location>
</feature>
<feature type="region of interest" description="Disordered" evidence="6">
    <location>
        <begin position="267"/>
        <end position="287"/>
    </location>
</feature>
<dbReference type="GO" id="GO:0140268">
    <property type="term" value="C:endoplasmic reticulum-plasma membrane contact site"/>
    <property type="evidence" value="ECO:0007669"/>
    <property type="project" value="TreeGrafter"/>
</dbReference>
<dbReference type="InterPro" id="IPR011993">
    <property type="entry name" value="PH-like_dom_sf"/>
</dbReference>
<evidence type="ECO:0000256" key="2">
    <source>
        <dbReference type="ARBA" id="ARBA00006582"/>
    </source>
</evidence>
<dbReference type="Gene3D" id="2.30.29.30">
    <property type="entry name" value="Pleckstrin-homology domain (PH domain)/Phosphotyrosine-binding domain (PTB)"/>
    <property type="match status" value="1"/>
</dbReference>
<dbReference type="InterPro" id="IPR031968">
    <property type="entry name" value="VASt"/>
</dbReference>
<dbReference type="InterPro" id="IPR004182">
    <property type="entry name" value="GRAM"/>
</dbReference>
<proteinExistence type="inferred from homology"/>
<gene>
    <name evidence="9" type="ORF">BDEG_22579</name>
</gene>
<dbReference type="SMART" id="SM00568">
    <property type="entry name" value="GRAM"/>
    <property type="match status" value="1"/>
</dbReference>
<dbReference type="PANTHER" id="PTHR23319">
    <property type="entry name" value="GRAM DOMAIN CONTAINING 1B, ISOFORM E"/>
    <property type="match status" value="1"/>
</dbReference>
<dbReference type="PANTHER" id="PTHR23319:SF4">
    <property type="entry name" value="GRAM DOMAIN CONTAINING 1B, ISOFORM E"/>
    <property type="match status" value="1"/>
</dbReference>
<feature type="compositionally biased region" description="Low complexity" evidence="6">
    <location>
        <begin position="489"/>
        <end position="503"/>
    </location>
</feature>
<evidence type="ECO:0000256" key="3">
    <source>
        <dbReference type="ARBA" id="ARBA00022692"/>
    </source>
</evidence>
<evidence type="ECO:0000256" key="4">
    <source>
        <dbReference type="ARBA" id="ARBA00022989"/>
    </source>
</evidence>
<reference evidence="9 10" key="2">
    <citation type="submission" date="2016-05" db="EMBL/GenBank/DDBJ databases">
        <title>Lineage-specific infection strategies underlie the spectrum of fungal disease in amphibians.</title>
        <authorList>
            <person name="Cuomo C.A."/>
            <person name="Farrer R.A."/>
            <person name="James T."/>
            <person name="Longcore J."/>
            <person name="Birren B."/>
        </authorList>
    </citation>
    <scope>NUCLEOTIDE SEQUENCE [LARGE SCALE GENOMIC DNA]</scope>
    <source>
        <strain evidence="9 10">JEL423</strain>
    </source>
</reference>
<evidence type="ECO:0000256" key="1">
    <source>
        <dbReference type="ARBA" id="ARBA00004167"/>
    </source>
</evidence>
<dbReference type="GO" id="GO:0120015">
    <property type="term" value="F:sterol transfer activity"/>
    <property type="evidence" value="ECO:0007669"/>
    <property type="project" value="TreeGrafter"/>
</dbReference>
<evidence type="ECO:0000259" key="8">
    <source>
        <dbReference type="PROSITE" id="PS51778"/>
    </source>
</evidence>
<evidence type="ECO:0000256" key="7">
    <source>
        <dbReference type="SAM" id="Phobius"/>
    </source>
</evidence>
<dbReference type="STRING" id="403673.A0A177WH43"/>
<keyword evidence="5 7" id="KW-0472">Membrane</keyword>
<accession>A0A177WH43</accession>
<comment type="subcellular location">
    <subcellularLocation>
        <location evidence="1">Membrane</location>
        <topology evidence="1">Single-pass membrane protein</topology>
    </subcellularLocation>
</comment>
<keyword evidence="4 7" id="KW-1133">Transmembrane helix</keyword>
<reference evidence="9 10" key="1">
    <citation type="submission" date="2006-10" db="EMBL/GenBank/DDBJ databases">
        <title>The Genome Sequence of Batrachochytrium dendrobatidis JEL423.</title>
        <authorList>
            <consortium name="The Broad Institute Genome Sequencing Platform"/>
            <person name="Birren B."/>
            <person name="Lander E."/>
            <person name="Galagan J."/>
            <person name="Cuomo C."/>
            <person name="Devon K."/>
            <person name="Jaffe D."/>
            <person name="Butler J."/>
            <person name="Alvarez P."/>
            <person name="Gnerre S."/>
            <person name="Grabherr M."/>
            <person name="Kleber M."/>
            <person name="Mauceli E."/>
            <person name="Brockman W."/>
            <person name="Young S."/>
            <person name="LaButti K."/>
            <person name="Sykes S."/>
            <person name="DeCaprio D."/>
            <person name="Crawford M."/>
            <person name="Koehrsen M."/>
            <person name="Engels R."/>
            <person name="Montgomery P."/>
            <person name="Pearson M."/>
            <person name="Howarth C."/>
            <person name="Larson L."/>
            <person name="White J."/>
            <person name="O'Leary S."/>
            <person name="Kodira C."/>
            <person name="Zeng Q."/>
            <person name="Yandava C."/>
            <person name="Alvarado L."/>
            <person name="Longcore J."/>
            <person name="James T."/>
        </authorList>
    </citation>
    <scope>NUCLEOTIDE SEQUENCE [LARGE SCALE GENOMIC DNA]</scope>
    <source>
        <strain evidence="9 10">JEL423</strain>
    </source>
</reference>
<evidence type="ECO:0000256" key="6">
    <source>
        <dbReference type="SAM" id="MobiDB-lite"/>
    </source>
</evidence>
<dbReference type="GO" id="GO:0005886">
    <property type="term" value="C:plasma membrane"/>
    <property type="evidence" value="ECO:0007669"/>
    <property type="project" value="TreeGrafter"/>
</dbReference>
<dbReference type="Proteomes" id="UP000077115">
    <property type="component" value="Unassembled WGS sequence"/>
</dbReference>
<dbReference type="PROSITE" id="PS51778">
    <property type="entry name" value="VAST"/>
    <property type="match status" value="1"/>
</dbReference>
<evidence type="ECO:0000313" key="10">
    <source>
        <dbReference type="Proteomes" id="UP000077115"/>
    </source>
</evidence>
<dbReference type="VEuPathDB" id="FungiDB:BDEG_22579"/>
<dbReference type="Pfam" id="PF16016">
    <property type="entry name" value="VASt"/>
    <property type="match status" value="1"/>
</dbReference>
<feature type="compositionally biased region" description="Polar residues" evidence="6">
    <location>
        <begin position="815"/>
        <end position="835"/>
    </location>
</feature>
<dbReference type="Pfam" id="PF02893">
    <property type="entry name" value="GRAM"/>
    <property type="match status" value="1"/>
</dbReference>
<sequence length="932" mass="103943">MKMEQRRMITNQRELQQKNQLKQEQLNHYHRHQLYLQQQMTQELHHLEHDQQKPILQAIQDLGPPKRPRPRSRSFAGLNTFEPDSTVNVNLIPDSLVVGNSTKTADEFHDFQKYYTIDQRVPHKSSASSPFLGNTSSTGPRIFTKSFLSSVVDFAIRPLTGASTPEFSKLPDSALFPDDQATSNKHVLAENITKDRQDNLDALHAHRSNSAMNHFSDPHTVLASSVSLQKHPSNSSVLFSPSDTSSIHSQSIVSDTHLVPLNQQLGQTLFDSTPPSNPPPAPPLPTPEVLDSVKQILTGVINGEQCEIHPGTGLPFASAEKNDEFHKLFALYIPQHERLISEFVCALNMGVLVDGKLWISEHHLCFRGWTSKPIVVLDFFSVIHIEKRNWAGVVPNAIEVETDSNKYFFGTVWPPRNPKYDLLVSVWNAHVDRSCLLRKIPDIKNLTCACSDLDLEDGVQSSPCDLCIKRDQLTSRSRISLNPISVPASGLSSPTLSRSSGSRKSTHPKCDNGLALGSSASPTHALPLTPHIKPRISLSDESPAPNPPLANLLPANPSPPNTPALPLLAPIRLPHPSGPVTCSCVARSERSFSSEGFTVVLDTVIPLCLESVWINWFGLPSKRSLYSRYLPENRKFRDLQFGPWVSGNIKESVLSPIDDITDFKHYNPPMSTISSGYHRCTQYTVPLSAPVGPKQTRSINTQSILAHKPGHYICEELHNHSPDVSTTFYSIGRTCFTFVSPNETRVVVHWKVVFTKSYLTRALIERITVDQMKSFFGDFAVFIKNNLEDADKVYRENNEGLYDDEDMSPTPLNIPTSESLQPSNLTNTNAPQPEISSMRYREKRQVSSNTPLLSDTAEKPYYGVLAPKNINHIDSKHSSLASTDQSTLVTLIGVLIVLNALMLAYLMYMLNYTDQQLKQFQIHLASQSTPGL</sequence>
<comment type="similarity">
    <text evidence="2">Belongs to the YSP2 family.</text>
</comment>
<dbReference type="InterPro" id="IPR051482">
    <property type="entry name" value="Cholesterol_transport"/>
</dbReference>
<feature type="transmembrane region" description="Helical" evidence="7">
    <location>
        <begin position="888"/>
        <end position="908"/>
    </location>
</feature>
<feature type="region of interest" description="Disordered" evidence="6">
    <location>
        <begin position="484"/>
        <end position="514"/>
    </location>
</feature>
<dbReference type="GO" id="GO:0032934">
    <property type="term" value="F:sterol binding"/>
    <property type="evidence" value="ECO:0007669"/>
    <property type="project" value="TreeGrafter"/>
</dbReference>
<dbReference type="OrthoDB" id="2162691at2759"/>
<keyword evidence="3 7" id="KW-0812">Transmembrane</keyword>
<evidence type="ECO:0000313" key="9">
    <source>
        <dbReference type="EMBL" id="OAJ38671.1"/>
    </source>
</evidence>
<dbReference type="EMBL" id="DS022302">
    <property type="protein sequence ID" value="OAJ38671.1"/>
    <property type="molecule type" value="Genomic_DNA"/>
</dbReference>
<feature type="region of interest" description="Disordered" evidence="6">
    <location>
        <begin position="534"/>
        <end position="557"/>
    </location>
</feature>
<protein>
    <recommendedName>
        <fullName evidence="8">VASt domain-containing protein</fullName>
    </recommendedName>
</protein>
<feature type="region of interest" description="Disordered" evidence="6">
    <location>
        <begin position="815"/>
        <end position="841"/>
    </location>
</feature>
<dbReference type="GO" id="GO:0032366">
    <property type="term" value="P:intracellular sterol transport"/>
    <property type="evidence" value="ECO:0007669"/>
    <property type="project" value="TreeGrafter"/>
</dbReference>
<feature type="domain" description="VASt" evidence="8">
    <location>
        <begin position="596"/>
        <end position="791"/>
    </location>
</feature>
<name>A0A177WH43_BATDL</name>